<feature type="domain" description="PocR" evidence="2">
    <location>
        <begin position="23"/>
        <end position="180"/>
    </location>
</feature>
<name>A0A2N6UIU4_9FIRM</name>
<sequence length="418" mass="47896">MENTSNHSNSSQDIRDGIDLLSIFGKEKLEHIQKLISDVTGIAFVAIDYKGEPLTKMTNFTKHCASIRKNPICKRICELSDASGAIRAAVTKKTSIYLCPFDMLEVAIPIIIDDTYLGALVGGQIDCPNPPDDILKIEEKWILGNEKIEDLESKKELSSGKVLKYQEFVNSVKLVEFIITEIISKEIQIRNMEKSYKNNISILEKDISLLEKSNKNLEERLHVLGNNINKYIINDLLEILSNLSILADKNLMNFYIDNLVFFAINFLNKKILPIDKVTNLIKSYLEIKKIQYSDRFTYNISVDQTISNFIISYRPIIIYTVLMANISLKYLDEAYHMDLNISSKENKIIIKISDNGIGLGEKSMGILKKTYMTEYEFIEISSYLAYIKHTIEDSKDKEVRIIKENNKNQVLIKYEIGD</sequence>
<evidence type="ECO:0000313" key="3">
    <source>
        <dbReference type="EMBL" id="PMC81549.1"/>
    </source>
</evidence>
<dbReference type="GeneID" id="84578701"/>
<comment type="caution">
    <text evidence="3">The sequence shown here is derived from an EMBL/GenBank/DDBJ whole genome shotgun (WGS) entry which is preliminary data.</text>
</comment>
<evidence type="ECO:0000259" key="2">
    <source>
        <dbReference type="Pfam" id="PF10114"/>
    </source>
</evidence>
<dbReference type="Proteomes" id="UP000235658">
    <property type="component" value="Unassembled WGS sequence"/>
</dbReference>
<reference evidence="3 4" key="1">
    <citation type="submission" date="2017-09" db="EMBL/GenBank/DDBJ databases">
        <title>Bacterial strain isolated from the female urinary microbiota.</title>
        <authorList>
            <person name="Thomas-White K."/>
            <person name="Kumar N."/>
            <person name="Forster S."/>
            <person name="Putonti C."/>
            <person name="Lawley T."/>
            <person name="Wolfe A.J."/>
        </authorList>
    </citation>
    <scope>NUCLEOTIDE SEQUENCE [LARGE SCALE GENOMIC DNA]</scope>
    <source>
        <strain evidence="3 4">UMB0204</strain>
    </source>
</reference>
<protein>
    <recommendedName>
        <fullName evidence="2">PocR domain-containing protein</fullName>
    </recommendedName>
</protein>
<dbReference type="Pfam" id="PF10114">
    <property type="entry name" value="PocR"/>
    <property type="match status" value="1"/>
</dbReference>
<dbReference type="AlphaFoldDB" id="A0A2N6UIU4"/>
<dbReference type="InterPro" id="IPR018771">
    <property type="entry name" value="PocR_dom"/>
</dbReference>
<evidence type="ECO:0000313" key="4">
    <source>
        <dbReference type="Proteomes" id="UP000235658"/>
    </source>
</evidence>
<gene>
    <name evidence="3" type="ORF">CJ192_05840</name>
</gene>
<evidence type="ECO:0000256" key="1">
    <source>
        <dbReference type="SAM" id="Coils"/>
    </source>
</evidence>
<feature type="coiled-coil region" evidence="1">
    <location>
        <begin position="193"/>
        <end position="234"/>
    </location>
</feature>
<dbReference type="EMBL" id="PNHP01000003">
    <property type="protein sequence ID" value="PMC81549.1"/>
    <property type="molecule type" value="Genomic_DNA"/>
</dbReference>
<organism evidence="3 4">
    <name type="scientific">Anaerococcus hydrogenalis</name>
    <dbReference type="NCBI Taxonomy" id="33029"/>
    <lineage>
        <taxon>Bacteria</taxon>
        <taxon>Bacillati</taxon>
        <taxon>Bacillota</taxon>
        <taxon>Tissierellia</taxon>
        <taxon>Tissierellales</taxon>
        <taxon>Peptoniphilaceae</taxon>
        <taxon>Anaerococcus</taxon>
    </lineage>
</organism>
<keyword evidence="1" id="KW-0175">Coiled coil</keyword>
<proteinExistence type="predicted"/>
<accession>A0A2N6UIU4</accession>
<dbReference type="RefSeq" id="WP_102198091.1">
    <property type="nucleotide sequence ID" value="NZ_JAHAHW010000001.1"/>
</dbReference>